<dbReference type="AlphaFoldDB" id="A0A4C1ZSI8"/>
<sequence length="118" mass="13547">MCVLRRRYITRAVRSRPAGAGALRALFSRIGNGLSRILEKYSRTGTEYQRVFCPISLWNAKEQHRGNSRICITLCSLEFNERRKKSELKLDLVTGGADFGRQTAAEFYLVRRRPAKLP</sequence>
<accession>A0A4C1ZSI8</accession>
<organism evidence="1 2">
    <name type="scientific">Eumeta variegata</name>
    <name type="common">Bagworm moth</name>
    <name type="synonym">Eumeta japonica</name>
    <dbReference type="NCBI Taxonomy" id="151549"/>
    <lineage>
        <taxon>Eukaryota</taxon>
        <taxon>Metazoa</taxon>
        <taxon>Ecdysozoa</taxon>
        <taxon>Arthropoda</taxon>
        <taxon>Hexapoda</taxon>
        <taxon>Insecta</taxon>
        <taxon>Pterygota</taxon>
        <taxon>Neoptera</taxon>
        <taxon>Endopterygota</taxon>
        <taxon>Lepidoptera</taxon>
        <taxon>Glossata</taxon>
        <taxon>Ditrysia</taxon>
        <taxon>Tineoidea</taxon>
        <taxon>Psychidae</taxon>
        <taxon>Oiketicinae</taxon>
        <taxon>Eumeta</taxon>
    </lineage>
</organism>
<dbReference type="Proteomes" id="UP000299102">
    <property type="component" value="Unassembled WGS sequence"/>
</dbReference>
<protein>
    <submittedName>
        <fullName evidence="1">Uncharacterized protein</fullName>
    </submittedName>
</protein>
<keyword evidence="2" id="KW-1185">Reference proteome</keyword>
<dbReference type="EMBL" id="BGZK01002009">
    <property type="protein sequence ID" value="GBP89575.1"/>
    <property type="molecule type" value="Genomic_DNA"/>
</dbReference>
<gene>
    <name evidence="1" type="ORF">EVAR_100019_1</name>
</gene>
<reference evidence="1 2" key="1">
    <citation type="journal article" date="2019" name="Commun. Biol.">
        <title>The bagworm genome reveals a unique fibroin gene that provides high tensile strength.</title>
        <authorList>
            <person name="Kono N."/>
            <person name="Nakamura H."/>
            <person name="Ohtoshi R."/>
            <person name="Tomita M."/>
            <person name="Numata K."/>
            <person name="Arakawa K."/>
        </authorList>
    </citation>
    <scope>NUCLEOTIDE SEQUENCE [LARGE SCALE GENOMIC DNA]</scope>
</reference>
<name>A0A4C1ZSI8_EUMVA</name>
<proteinExistence type="predicted"/>
<evidence type="ECO:0000313" key="1">
    <source>
        <dbReference type="EMBL" id="GBP89575.1"/>
    </source>
</evidence>
<comment type="caution">
    <text evidence="1">The sequence shown here is derived from an EMBL/GenBank/DDBJ whole genome shotgun (WGS) entry which is preliminary data.</text>
</comment>
<evidence type="ECO:0000313" key="2">
    <source>
        <dbReference type="Proteomes" id="UP000299102"/>
    </source>
</evidence>